<feature type="domain" description="EF-hand" evidence="13">
    <location>
        <begin position="267"/>
        <end position="302"/>
    </location>
</feature>
<dbReference type="PANTHER" id="PTHR10827:SF52">
    <property type="entry name" value="IP16409P"/>
    <property type="match status" value="1"/>
</dbReference>
<dbReference type="GO" id="GO:0005788">
    <property type="term" value="C:endoplasmic reticulum lumen"/>
    <property type="evidence" value="ECO:0007669"/>
    <property type="project" value="UniProtKB-SubCell"/>
</dbReference>
<evidence type="ECO:0000256" key="1">
    <source>
        <dbReference type="ARBA" id="ARBA00004319"/>
    </source>
</evidence>
<keyword evidence="3 12" id="KW-0732">Signal</keyword>
<keyword evidence="6" id="KW-0106">Calcium</keyword>
<sequence length="319" mass="36637">IRASSIMRSLLVVLLCGAVALAEHHGDPLSDKDHYQGDKHDAKFDHDAFLGKDQAAEFDELTPEKSKEKLGKLVPKMDSNGDGFIEENELKDHINFMQKRYVNNDVERTWKNYKAEKIVDGKIGWKDYREMVYGSPDGVGQELSPEYTKMIARDEKRWAAADYDSDGNMDRTEYGCFMHPEDCDHMRDIVVAETVEDIDKNKDGFVDLEEYIGDMYRPNDYPELNGKEPDWVQSEREMFKEHRDKNSDGKLDKDEMRDWIMPVGFDHADAEAKHLVASADDDKDGKLSPEEIIAHYDTFVGSQATDYGEQLQKHDPSDL</sequence>
<evidence type="ECO:0000259" key="13">
    <source>
        <dbReference type="PROSITE" id="PS50222"/>
    </source>
</evidence>
<dbReference type="PANTHER" id="PTHR10827">
    <property type="entry name" value="RETICULOCALBIN"/>
    <property type="match status" value="1"/>
</dbReference>
<evidence type="ECO:0000313" key="14">
    <source>
        <dbReference type="EMBL" id="GMR61744.1"/>
    </source>
</evidence>
<dbReference type="FunFam" id="1.10.238.10:FF:000090">
    <property type="entry name" value="calumenin isoform X2"/>
    <property type="match status" value="1"/>
</dbReference>
<feature type="domain" description="EF-hand" evidence="13">
    <location>
        <begin position="244"/>
        <end position="266"/>
    </location>
</feature>
<organism evidence="14 15">
    <name type="scientific">Pristionchus mayeri</name>
    <dbReference type="NCBI Taxonomy" id="1317129"/>
    <lineage>
        <taxon>Eukaryota</taxon>
        <taxon>Metazoa</taxon>
        <taxon>Ecdysozoa</taxon>
        <taxon>Nematoda</taxon>
        <taxon>Chromadorea</taxon>
        <taxon>Rhabditida</taxon>
        <taxon>Rhabditina</taxon>
        <taxon>Diplogasteromorpha</taxon>
        <taxon>Diplogasteroidea</taxon>
        <taxon>Neodiplogasteridae</taxon>
        <taxon>Pristionchus</taxon>
    </lineage>
</organism>
<dbReference type="AlphaFoldDB" id="A0AAN5DEM8"/>
<evidence type="ECO:0000256" key="5">
    <source>
        <dbReference type="ARBA" id="ARBA00022824"/>
    </source>
</evidence>
<dbReference type="SUPFAM" id="SSF47473">
    <property type="entry name" value="EF-hand"/>
    <property type="match status" value="2"/>
</dbReference>
<evidence type="ECO:0000256" key="9">
    <source>
        <dbReference type="ARBA" id="ARBA00056975"/>
    </source>
</evidence>
<dbReference type="Gene3D" id="1.10.238.10">
    <property type="entry name" value="EF-hand"/>
    <property type="match status" value="2"/>
</dbReference>
<evidence type="ECO:0000256" key="4">
    <source>
        <dbReference type="ARBA" id="ARBA00022737"/>
    </source>
</evidence>
<dbReference type="FunFam" id="1.10.238.10:FF:000104">
    <property type="entry name" value="calumenin isoform X1"/>
    <property type="match status" value="1"/>
</dbReference>
<evidence type="ECO:0000256" key="12">
    <source>
        <dbReference type="SAM" id="SignalP"/>
    </source>
</evidence>
<keyword evidence="2" id="KW-0479">Metal-binding</keyword>
<keyword evidence="4" id="KW-0677">Repeat</keyword>
<dbReference type="Proteomes" id="UP001328107">
    <property type="component" value="Unassembled WGS sequence"/>
</dbReference>
<protein>
    <recommendedName>
        <fullName evidence="11">Reticulocalbin-3</fullName>
    </recommendedName>
</protein>
<dbReference type="Pfam" id="PF13202">
    <property type="entry name" value="EF-hand_5"/>
    <property type="match status" value="4"/>
</dbReference>
<gene>
    <name evidence="14" type="ORF">PMAYCL1PPCAC_31939</name>
</gene>
<dbReference type="PROSITE" id="PS00018">
    <property type="entry name" value="EF_HAND_1"/>
    <property type="match status" value="5"/>
</dbReference>
<keyword evidence="7" id="KW-0325">Glycoprotein</keyword>
<dbReference type="GO" id="GO:0005509">
    <property type="term" value="F:calcium ion binding"/>
    <property type="evidence" value="ECO:0007669"/>
    <property type="project" value="InterPro"/>
</dbReference>
<dbReference type="SMART" id="SM00054">
    <property type="entry name" value="EFh"/>
    <property type="match status" value="4"/>
</dbReference>
<evidence type="ECO:0000256" key="10">
    <source>
        <dbReference type="ARBA" id="ARBA00063143"/>
    </source>
</evidence>
<evidence type="ECO:0000256" key="11">
    <source>
        <dbReference type="ARBA" id="ARBA00072696"/>
    </source>
</evidence>
<comment type="subunit">
    <text evidence="10">Interacts with PCSK6 (immature form including the propeptide); probably involved in the maturation and the secretion of PCSK6.</text>
</comment>
<evidence type="ECO:0000256" key="2">
    <source>
        <dbReference type="ARBA" id="ARBA00022723"/>
    </source>
</evidence>
<accession>A0AAN5DEM8</accession>
<comment type="function">
    <text evidence="9">Probable molecular chaperone assisting protein biosynthesis and transport in the endoplasmic reticulum. Required for the proper biosynthesis and transport of pulmonary surfactant-associated protein A/SP-A, pulmonary surfactant-associated protein D/SP-D and the lipid transporter ABCA3. By regulating both the proper expression and the degradation through the endoplasmic reticulum-associated protein degradation pathway of these proteins plays a crucial role in pulmonary surfactant homeostasis. Has an anti-fibrotic activity by negatively regulating the secretion of type I and type III collagens. This calcium-binding protein also transiently associates with immature PCSK6 and regulates its secretion.</text>
</comment>
<keyword evidence="15" id="KW-1185">Reference proteome</keyword>
<dbReference type="EMBL" id="BTRK01000006">
    <property type="protein sequence ID" value="GMR61744.1"/>
    <property type="molecule type" value="Genomic_DNA"/>
</dbReference>
<evidence type="ECO:0000256" key="6">
    <source>
        <dbReference type="ARBA" id="ARBA00022837"/>
    </source>
</evidence>
<comment type="subcellular location">
    <subcellularLocation>
        <location evidence="1">Endoplasmic reticulum lumen</location>
    </subcellularLocation>
</comment>
<evidence type="ECO:0000256" key="7">
    <source>
        <dbReference type="ARBA" id="ARBA00023180"/>
    </source>
</evidence>
<feature type="domain" description="EF-hand" evidence="13">
    <location>
        <begin position="186"/>
        <end position="221"/>
    </location>
</feature>
<feature type="signal peptide" evidence="12">
    <location>
        <begin position="1"/>
        <end position="22"/>
    </location>
</feature>
<reference evidence="15" key="1">
    <citation type="submission" date="2022-10" db="EMBL/GenBank/DDBJ databases">
        <title>Genome assembly of Pristionchus species.</title>
        <authorList>
            <person name="Yoshida K."/>
            <person name="Sommer R.J."/>
        </authorList>
    </citation>
    <scope>NUCLEOTIDE SEQUENCE [LARGE SCALE GENOMIC DNA]</scope>
    <source>
        <strain evidence="15">RS5460</strain>
    </source>
</reference>
<dbReference type="CDD" id="cd16226">
    <property type="entry name" value="EFh_CREC_Calumenin_like"/>
    <property type="match status" value="1"/>
</dbReference>
<feature type="chain" id="PRO_5043023165" description="Reticulocalbin-3" evidence="12">
    <location>
        <begin position="23"/>
        <end position="319"/>
    </location>
</feature>
<keyword evidence="8" id="KW-0143">Chaperone</keyword>
<dbReference type="InterPro" id="IPR018247">
    <property type="entry name" value="EF_Hand_1_Ca_BS"/>
</dbReference>
<proteinExistence type="predicted"/>
<evidence type="ECO:0000256" key="3">
    <source>
        <dbReference type="ARBA" id="ARBA00022729"/>
    </source>
</evidence>
<dbReference type="PROSITE" id="PS50222">
    <property type="entry name" value="EF_HAND_2"/>
    <property type="match status" value="4"/>
</dbReference>
<dbReference type="InterPro" id="IPR011992">
    <property type="entry name" value="EF-hand-dom_pair"/>
</dbReference>
<keyword evidence="5" id="KW-0256">Endoplasmic reticulum</keyword>
<dbReference type="InterPro" id="IPR002048">
    <property type="entry name" value="EF_hand_dom"/>
</dbReference>
<evidence type="ECO:0000313" key="15">
    <source>
        <dbReference type="Proteomes" id="UP001328107"/>
    </source>
</evidence>
<comment type="caution">
    <text evidence="14">The sequence shown here is derived from an EMBL/GenBank/DDBJ whole genome shotgun (WGS) entry which is preliminary data.</text>
</comment>
<dbReference type="GO" id="GO:0015031">
    <property type="term" value="P:protein transport"/>
    <property type="evidence" value="ECO:0007669"/>
    <property type="project" value="UniProtKB-ARBA"/>
</dbReference>
<feature type="domain" description="EF-hand" evidence="13">
    <location>
        <begin position="65"/>
        <end position="100"/>
    </location>
</feature>
<feature type="non-terminal residue" evidence="14">
    <location>
        <position position="1"/>
    </location>
</feature>
<name>A0AAN5DEM8_9BILA</name>
<evidence type="ECO:0000256" key="8">
    <source>
        <dbReference type="ARBA" id="ARBA00023186"/>
    </source>
</evidence>